<dbReference type="Pfam" id="PF13027">
    <property type="entry name" value="DUF3888"/>
    <property type="match status" value="1"/>
</dbReference>
<feature type="chain" id="PRO_5045647949" evidence="1">
    <location>
        <begin position="24"/>
        <end position="129"/>
    </location>
</feature>
<feature type="signal peptide" evidence="1">
    <location>
        <begin position="1"/>
        <end position="23"/>
    </location>
</feature>
<accession>A0ABU6KI13</accession>
<evidence type="ECO:0000313" key="2">
    <source>
        <dbReference type="EMBL" id="MEC5424756.1"/>
    </source>
</evidence>
<comment type="caution">
    <text evidence="2">The sequence shown here is derived from an EMBL/GenBank/DDBJ whole genome shotgun (WGS) entry which is preliminary data.</text>
</comment>
<dbReference type="RefSeq" id="WP_327608321.1">
    <property type="nucleotide sequence ID" value="NZ_JARZFX010000008.1"/>
</dbReference>
<keyword evidence="3" id="KW-1185">Reference proteome</keyword>
<sequence>MKKVLVICTTLFLILMFSTPTIASNQSTCEDALLSLMWEDIRKAIVEHHCDIKDIQSSDEKVLDLKMTNGLSFEITIQLDAFVGAHNTIGTDTLKFVREVPDGLKLVSYKHTPSKDKKEILEWYFKNRS</sequence>
<dbReference type="Proteomes" id="UP001335737">
    <property type="component" value="Unassembled WGS sequence"/>
</dbReference>
<protein>
    <submittedName>
        <fullName evidence="2">DUF3888 domain-containing protein</fullName>
    </submittedName>
</protein>
<organism evidence="2 3">
    <name type="scientific">Virgibacillus tibetensis</name>
    <dbReference type="NCBI Taxonomy" id="3042313"/>
    <lineage>
        <taxon>Bacteria</taxon>
        <taxon>Bacillati</taxon>
        <taxon>Bacillota</taxon>
        <taxon>Bacilli</taxon>
        <taxon>Bacillales</taxon>
        <taxon>Bacillaceae</taxon>
        <taxon>Virgibacillus</taxon>
    </lineage>
</organism>
<evidence type="ECO:0000313" key="3">
    <source>
        <dbReference type="Proteomes" id="UP001335737"/>
    </source>
</evidence>
<evidence type="ECO:0000256" key="1">
    <source>
        <dbReference type="SAM" id="SignalP"/>
    </source>
</evidence>
<reference evidence="2 3" key="1">
    <citation type="journal article" date="2024" name="Int. J. Syst. Evol. Microbiol.">
        <title>Virgibacillus tibetensis sp. nov., isolated from salt lake on the Tibetan Plateau of China.</title>
        <authorList>
            <person name="Phurbu D."/>
            <person name="Liu Z.-X."/>
            <person name="Wang R."/>
            <person name="Zheng Y.-Y."/>
            <person name="Liu H.-C."/>
            <person name="Zhou Y.-G."/>
            <person name="Yu Y.-J."/>
            <person name="Li A.-H."/>
        </authorList>
    </citation>
    <scope>NUCLEOTIDE SEQUENCE [LARGE SCALE GENOMIC DNA]</scope>
    <source>
        <strain evidence="2 3">C22-A2</strain>
    </source>
</reference>
<dbReference type="InterPro" id="IPR024984">
    <property type="entry name" value="DUF3888"/>
</dbReference>
<proteinExistence type="predicted"/>
<name>A0ABU6KI13_9BACI</name>
<keyword evidence="1" id="KW-0732">Signal</keyword>
<dbReference type="EMBL" id="JARZFX010000008">
    <property type="protein sequence ID" value="MEC5424756.1"/>
    <property type="molecule type" value="Genomic_DNA"/>
</dbReference>
<gene>
    <name evidence="2" type="ORF">QGM71_14815</name>
</gene>